<organism evidence="13 14">
    <name type="scientific">Brevibacillus choshinensis</name>
    <dbReference type="NCBI Taxonomy" id="54911"/>
    <lineage>
        <taxon>Bacteria</taxon>
        <taxon>Bacillati</taxon>
        <taxon>Bacillota</taxon>
        <taxon>Bacilli</taxon>
        <taxon>Bacillales</taxon>
        <taxon>Paenibacillaceae</taxon>
        <taxon>Brevibacillus</taxon>
    </lineage>
</organism>
<evidence type="ECO:0000256" key="1">
    <source>
        <dbReference type="ARBA" id="ARBA00004141"/>
    </source>
</evidence>
<keyword evidence="2" id="KW-0813">Transport</keyword>
<evidence type="ECO:0000256" key="9">
    <source>
        <dbReference type="ARBA" id="ARBA00023136"/>
    </source>
</evidence>
<dbReference type="RefSeq" id="WP_055744665.1">
    <property type="nucleotide sequence ID" value="NZ_LJJB01000010.1"/>
</dbReference>
<comment type="caution">
    <text evidence="13">The sequence shown here is derived from an EMBL/GenBank/DDBJ whole genome shotgun (WGS) entry which is preliminary data.</text>
</comment>
<keyword evidence="9 11" id="KW-0472">Membrane</keyword>
<reference evidence="13 14" key="1">
    <citation type="submission" date="2015-09" db="EMBL/GenBank/DDBJ databases">
        <title>Genome sequencing project for genomic taxonomy and phylogenomics of Bacillus-like bacteria.</title>
        <authorList>
            <person name="Liu B."/>
            <person name="Wang J."/>
            <person name="Zhu Y."/>
            <person name="Liu G."/>
            <person name="Chen Q."/>
            <person name="Chen Z."/>
            <person name="Lan J."/>
            <person name="Che J."/>
            <person name="Ge C."/>
            <person name="Shi H."/>
            <person name="Pan Z."/>
            <person name="Liu X."/>
        </authorList>
    </citation>
    <scope>NUCLEOTIDE SEQUENCE [LARGE SCALE GENOMIC DNA]</scope>
    <source>
        <strain evidence="13 14">DSM 8552</strain>
    </source>
</reference>
<keyword evidence="5" id="KW-0631">Potassium channel</keyword>
<evidence type="ECO:0000256" key="4">
    <source>
        <dbReference type="ARBA" id="ARBA00022692"/>
    </source>
</evidence>
<keyword evidence="10 13" id="KW-0407">Ion channel</keyword>
<dbReference type="Proteomes" id="UP000051063">
    <property type="component" value="Unassembled WGS sequence"/>
</dbReference>
<protein>
    <submittedName>
        <fullName evidence="13">Potassium channel protein</fullName>
    </submittedName>
</protein>
<dbReference type="EMBL" id="LJJB01000010">
    <property type="protein sequence ID" value="KQL45603.1"/>
    <property type="molecule type" value="Genomic_DNA"/>
</dbReference>
<keyword evidence="3" id="KW-0633">Potassium transport</keyword>
<accession>A0ABR5N4S3</accession>
<evidence type="ECO:0000259" key="12">
    <source>
        <dbReference type="Pfam" id="PF00520"/>
    </source>
</evidence>
<evidence type="ECO:0000256" key="6">
    <source>
        <dbReference type="ARBA" id="ARBA00022958"/>
    </source>
</evidence>
<evidence type="ECO:0000256" key="8">
    <source>
        <dbReference type="ARBA" id="ARBA00023065"/>
    </source>
</evidence>
<keyword evidence="4 11" id="KW-0812">Transmembrane</keyword>
<evidence type="ECO:0000256" key="3">
    <source>
        <dbReference type="ARBA" id="ARBA00022538"/>
    </source>
</evidence>
<evidence type="ECO:0000313" key="14">
    <source>
        <dbReference type="Proteomes" id="UP000051063"/>
    </source>
</evidence>
<feature type="domain" description="Ion transport" evidence="12">
    <location>
        <begin position="7"/>
        <end position="195"/>
    </location>
</feature>
<dbReference type="SUPFAM" id="SSF81324">
    <property type="entry name" value="Voltage-gated potassium channels"/>
    <property type="match status" value="1"/>
</dbReference>
<dbReference type="PANTHER" id="PTHR11537:SF254">
    <property type="entry name" value="POTASSIUM VOLTAGE-GATED CHANNEL PROTEIN SHAB"/>
    <property type="match status" value="1"/>
</dbReference>
<sequence>MFWRVLYEIFVIMLVITYAILLSADFSVHPLLTDEVMDQVDLGLISFLVVEYLIRLLRSKDKRKFIISNWFDLVAMIPLDHYFYLARFMRVMRLIRILRASPFLWSIVQSGSMRRVFGVVSMIMLWSSLAIYLLEYGVNDNINSFGDALWWSVVTTTTVGYGDISPVTPGGRIMATILMLTGIGMLGALTANFATHWTELHDKKPRNDQDRLTQELSKQAIRHIQEIDQLTETEYETLKETVDLLYRRTRKEQMDKQKNEEDR</sequence>
<evidence type="ECO:0000256" key="10">
    <source>
        <dbReference type="ARBA" id="ARBA00023303"/>
    </source>
</evidence>
<gene>
    <name evidence="13" type="ORF">AN963_11095</name>
</gene>
<keyword evidence="6" id="KW-0630">Potassium</keyword>
<keyword evidence="8" id="KW-0406">Ion transport</keyword>
<dbReference type="Gene3D" id="1.10.287.70">
    <property type="match status" value="1"/>
</dbReference>
<evidence type="ECO:0000313" key="13">
    <source>
        <dbReference type="EMBL" id="KQL45603.1"/>
    </source>
</evidence>
<feature type="transmembrane region" description="Helical" evidence="11">
    <location>
        <begin position="5"/>
        <end position="24"/>
    </location>
</feature>
<dbReference type="PANTHER" id="PTHR11537">
    <property type="entry name" value="VOLTAGE-GATED POTASSIUM CHANNEL"/>
    <property type="match status" value="1"/>
</dbReference>
<feature type="transmembrane region" description="Helical" evidence="11">
    <location>
        <begin position="173"/>
        <end position="194"/>
    </location>
</feature>
<dbReference type="Pfam" id="PF00520">
    <property type="entry name" value="Ion_trans"/>
    <property type="match status" value="1"/>
</dbReference>
<keyword evidence="7 11" id="KW-1133">Transmembrane helix</keyword>
<evidence type="ECO:0000256" key="2">
    <source>
        <dbReference type="ARBA" id="ARBA00022448"/>
    </source>
</evidence>
<evidence type="ECO:0000256" key="5">
    <source>
        <dbReference type="ARBA" id="ARBA00022826"/>
    </source>
</evidence>
<name>A0ABR5N4S3_BRECH</name>
<proteinExistence type="predicted"/>
<feature type="transmembrane region" description="Helical" evidence="11">
    <location>
        <begin position="115"/>
        <end position="134"/>
    </location>
</feature>
<dbReference type="GO" id="GO:0034220">
    <property type="term" value="P:monoatomic ion transmembrane transport"/>
    <property type="evidence" value="ECO:0007669"/>
    <property type="project" value="UniProtKB-KW"/>
</dbReference>
<keyword evidence="14" id="KW-1185">Reference proteome</keyword>
<evidence type="ECO:0000256" key="7">
    <source>
        <dbReference type="ARBA" id="ARBA00022989"/>
    </source>
</evidence>
<comment type="subcellular location">
    <subcellularLocation>
        <location evidence="1">Membrane</location>
        <topology evidence="1">Multi-pass membrane protein</topology>
    </subcellularLocation>
</comment>
<evidence type="ECO:0000256" key="11">
    <source>
        <dbReference type="SAM" id="Phobius"/>
    </source>
</evidence>
<dbReference type="InterPro" id="IPR005821">
    <property type="entry name" value="Ion_trans_dom"/>
</dbReference>
<dbReference type="InterPro" id="IPR028325">
    <property type="entry name" value="VG_K_chnl"/>
</dbReference>
<feature type="transmembrane region" description="Helical" evidence="11">
    <location>
        <begin position="36"/>
        <end position="54"/>
    </location>
</feature>